<dbReference type="InterPro" id="IPR003676">
    <property type="entry name" value="SAUR_fam"/>
</dbReference>
<protein>
    <submittedName>
        <fullName evidence="2">Uncharacterized protein</fullName>
    </submittedName>
</protein>
<evidence type="ECO:0000313" key="2">
    <source>
        <dbReference type="EMBL" id="KAK9124691.1"/>
    </source>
</evidence>
<dbReference type="EMBL" id="JBBNAE010000005">
    <property type="protein sequence ID" value="KAK9124691.1"/>
    <property type="molecule type" value="Genomic_DNA"/>
</dbReference>
<gene>
    <name evidence="2" type="ORF">Sjap_014293</name>
</gene>
<dbReference type="GO" id="GO:0009733">
    <property type="term" value="P:response to auxin"/>
    <property type="evidence" value="ECO:0007669"/>
    <property type="project" value="InterPro"/>
</dbReference>
<sequence length="118" mass="13838">MPTSKGMINRLMGKKAFEEPKTPKRPPRGYIDIYVGEEQKRYVVPCKYYLHSPDFYALIRPITNDMIDLPLQADCTCEEFERALRNLKRSHRKGFLRFLGKIFGQRVLPVQRSQAEGF</sequence>
<organism evidence="2 3">
    <name type="scientific">Stephania japonica</name>
    <dbReference type="NCBI Taxonomy" id="461633"/>
    <lineage>
        <taxon>Eukaryota</taxon>
        <taxon>Viridiplantae</taxon>
        <taxon>Streptophyta</taxon>
        <taxon>Embryophyta</taxon>
        <taxon>Tracheophyta</taxon>
        <taxon>Spermatophyta</taxon>
        <taxon>Magnoliopsida</taxon>
        <taxon>Ranunculales</taxon>
        <taxon>Menispermaceae</taxon>
        <taxon>Menispermoideae</taxon>
        <taxon>Cissampelideae</taxon>
        <taxon>Stephania</taxon>
    </lineage>
</organism>
<proteinExistence type="inferred from homology"/>
<accession>A0AAP0P247</accession>
<evidence type="ECO:0000313" key="3">
    <source>
        <dbReference type="Proteomes" id="UP001417504"/>
    </source>
</evidence>
<evidence type="ECO:0000256" key="1">
    <source>
        <dbReference type="ARBA" id="ARBA00006974"/>
    </source>
</evidence>
<name>A0AAP0P247_9MAGN</name>
<reference evidence="2 3" key="1">
    <citation type="submission" date="2024-01" db="EMBL/GenBank/DDBJ databases">
        <title>Genome assemblies of Stephania.</title>
        <authorList>
            <person name="Yang L."/>
        </authorList>
    </citation>
    <scope>NUCLEOTIDE SEQUENCE [LARGE SCALE GENOMIC DNA]</scope>
    <source>
        <strain evidence="2">QJT</strain>
        <tissue evidence="2">Leaf</tissue>
    </source>
</reference>
<dbReference type="Proteomes" id="UP001417504">
    <property type="component" value="Unassembled WGS sequence"/>
</dbReference>
<keyword evidence="3" id="KW-1185">Reference proteome</keyword>
<dbReference type="Pfam" id="PF02519">
    <property type="entry name" value="Auxin_inducible"/>
    <property type="match status" value="1"/>
</dbReference>
<dbReference type="AlphaFoldDB" id="A0AAP0P247"/>
<comment type="similarity">
    <text evidence="1">Belongs to the ARG7 family.</text>
</comment>
<comment type="caution">
    <text evidence="2">The sequence shown here is derived from an EMBL/GenBank/DDBJ whole genome shotgun (WGS) entry which is preliminary data.</text>
</comment>